<dbReference type="RefSeq" id="WP_169250727.1">
    <property type="nucleotide sequence ID" value="NZ_SPMZ01000112.1"/>
</dbReference>
<proteinExistence type="predicted"/>
<evidence type="ECO:0000313" key="2">
    <source>
        <dbReference type="Proteomes" id="UP000760480"/>
    </source>
</evidence>
<sequence length="119" mass="12949">MGRPRLAEHAIRENFTVRLTAAERARVEEQARRLKLSPSDYARACLVRGTVRVVQDEGFDPEQVRALLAIGNNLNQIAHRLNATGTHAPAKLDAVLDAIRALLIAAGRRHGPANDQAGA</sequence>
<protein>
    <submittedName>
        <fullName evidence="1">Plasmid mobilization relaxosome protein MobC</fullName>
    </submittedName>
</protein>
<dbReference type="EMBL" id="SPMZ01000112">
    <property type="protein sequence ID" value="NMQ21467.1"/>
    <property type="molecule type" value="Genomic_DNA"/>
</dbReference>
<accession>A0ABX1TS11</accession>
<keyword evidence="2" id="KW-1185">Reference proteome</keyword>
<reference evidence="1 2" key="1">
    <citation type="submission" date="2019-03" db="EMBL/GenBank/DDBJ databases">
        <title>Metabolic reconstructions from genomes of highly enriched 'Candidatus Accumulibacter' and 'Candidatus Competibacter' bioreactor populations.</title>
        <authorList>
            <person name="Annavajhala M.K."/>
            <person name="Welles L."/>
            <person name="Abbas B."/>
            <person name="Sorokin D."/>
            <person name="Park H."/>
            <person name="Van Loosdrecht M."/>
            <person name="Chandran K."/>
        </authorList>
    </citation>
    <scope>NUCLEOTIDE SEQUENCE [LARGE SCALE GENOMIC DNA]</scope>
    <source>
        <strain evidence="1 2">SBR_G</strain>
    </source>
</reference>
<evidence type="ECO:0000313" key="1">
    <source>
        <dbReference type="EMBL" id="NMQ21467.1"/>
    </source>
</evidence>
<dbReference type="Pfam" id="PF21983">
    <property type="entry name" value="NikA-like"/>
    <property type="match status" value="1"/>
</dbReference>
<gene>
    <name evidence="1" type="primary">mobC</name>
    <name evidence="1" type="ORF">E4P82_21005</name>
</gene>
<dbReference type="InterPro" id="IPR053842">
    <property type="entry name" value="NikA-like"/>
</dbReference>
<organism evidence="1 2">
    <name type="scientific">Candidatus Competibacter phosphatis</name>
    <dbReference type="NCBI Taxonomy" id="221280"/>
    <lineage>
        <taxon>Bacteria</taxon>
        <taxon>Pseudomonadati</taxon>
        <taxon>Pseudomonadota</taxon>
        <taxon>Gammaproteobacteria</taxon>
        <taxon>Candidatus Competibacteraceae</taxon>
        <taxon>Candidatus Competibacter</taxon>
    </lineage>
</organism>
<dbReference type="Proteomes" id="UP000760480">
    <property type="component" value="Unassembled WGS sequence"/>
</dbReference>
<name>A0ABX1TS11_9GAMM</name>
<comment type="caution">
    <text evidence="1">The sequence shown here is derived from an EMBL/GenBank/DDBJ whole genome shotgun (WGS) entry which is preliminary data.</text>
</comment>